<organism evidence="5 6">
    <name type="scientific">Candidatus Muproteobacteria bacterium RBG_16_64_10</name>
    <dbReference type="NCBI Taxonomy" id="1817757"/>
    <lineage>
        <taxon>Bacteria</taxon>
        <taxon>Pseudomonadati</taxon>
        <taxon>Pseudomonadota</taxon>
        <taxon>Candidatus Muproteobacteria</taxon>
    </lineage>
</organism>
<proteinExistence type="inferred from homology"/>
<dbReference type="PIRSF" id="PIRSF016548">
    <property type="entry name" value="Rsd_AlgQ"/>
    <property type="match status" value="1"/>
</dbReference>
<dbReference type="Gene3D" id="1.20.120.1370">
    <property type="entry name" value="Regulator of RNA polymerase sigma(70) subunit, domain 4"/>
    <property type="match status" value="1"/>
</dbReference>
<dbReference type="EMBL" id="MFSR01000084">
    <property type="protein sequence ID" value="OGI37761.1"/>
    <property type="molecule type" value="Genomic_DNA"/>
</dbReference>
<evidence type="ECO:0000313" key="6">
    <source>
        <dbReference type="Proteomes" id="UP000179334"/>
    </source>
</evidence>
<name>A0A1F6SXT2_9PROT</name>
<dbReference type="AlphaFoldDB" id="A0A1F6SXT2"/>
<dbReference type="InterPro" id="IPR038309">
    <property type="entry name" value="Rsd/AlgQ_sf"/>
</dbReference>
<dbReference type="Pfam" id="PF04353">
    <property type="entry name" value="Rsd_AlgQ"/>
    <property type="match status" value="1"/>
</dbReference>
<evidence type="ECO:0000256" key="2">
    <source>
        <dbReference type="ARBA" id="ARBA00023163"/>
    </source>
</evidence>
<comment type="similarity">
    <text evidence="3">Belongs to the Rsd/AlgQ family.</text>
</comment>
<evidence type="ECO:0000256" key="1">
    <source>
        <dbReference type="ARBA" id="ARBA00023015"/>
    </source>
</evidence>
<feature type="region of interest" description="Disordered" evidence="4">
    <location>
        <begin position="1"/>
        <end position="26"/>
    </location>
</feature>
<sequence>MTKTNIKTTAKGKHAAAPRPERRGGSRDLIQKLMSERTEMLVLYCRLAGLDAGKHERRHAPAAKLLQEFCQVMVDYLAAGHFSLYERLINGNERRKNLSELAEQIYPRIAETTQAALDFNDKYDGKNGQELSMSFDDDLSRLGELLGNRIEVEDRLLKLFH</sequence>
<evidence type="ECO:0000256" key="4">
    <source>
        <dbReference type="SAM" id="MobiDB-lite"/>
    </source>
</evidence>
<accession>A0A1F6SXT2</accession>
<reference evidence="5 6" key="1">
    <citation type="journal article" date="2016" name="Nat. Commun.">
        <title>Thousands of microbial genomes shed light on interconnected biogeochemical processes in an aquifer system.</title>
        <authorList>
            <person name="Anantharaman K."/>
            <person name="Brown C.T."/>
            <person name="Hug L.A."/>
            <person name="Sharon I."/>
            <person name="Castelle C.J."/>
            <person name="Probst A.J."/>
            <person name="Thomas B.C."/>
            <person name="Singh A."/>
            <person name="Wilkins M.J."/>
            <person name="Karaoz U."/>
            <person name="Brodie E.L."/>
            <person name="Williams K.H."/>
            <person name="Hubbard S.S."/>
            <person name="Banfield J.F."/>
        </authorList>
    </citation>
    <scope>NUCLEOTIDE SEQUENCE [LARGE SCALE GENOMIC DNA]</scope>
</reference>
<keyword evidence="1 3" id="KW-0805">Transcription regulation</keyword>
<keyword evidence="2 3" id="KW-0804">Transcription</keyword>
<evidence type="ECO:0000313" key="5">
    <source>
        <dbReference type="EMBL" id="OGI37761.1"/>
    </source>
</evidence>
<dbReference type="GO" id="GO:0006355">
    <property type="term" value="P:regulation of DNA-templated transcription"/>
    <property type="evidence" value="ECO:0007669"/>
    <property type="project" value="InterPro"/>
</dbReference>
<gene>
    <name evidence="5" type="ORF">A2V91_03715</name>
</gene>
<evidence type="ECO:0000256" key="3">
    <source>
        <dbReference type="RuleBase" id="RU004409"/>
    </source>
</evidence>
<dbReference type="Proteomes" id="UP000179334">
    <property type="component" value="Unassembled WGS sequence"/>
</dbReference>
<dbReference type="InterPro" id="IPR007448">
    <property type="entry name" value="Sigma70_reg_Rsd_AlgQ"/>
</dbReference>
<evidence type="ECO:0008006" key="7">
    <source>
        <dbReference type="Google" id="ProtNLM"/>
    </source>
</evidence>
<dbReference type="NCBIfam" id="NF008723">
    <property type="entry name" value="PRK11718.1"/>
    <property type="match status" value="1"/>
</dbReference>
<comment type="caution">
    <text evidence="5">The sequence shown here is derived from an EMBL/GenBank/DDBJ whole genome shotgun (WGS) entry which is preliminary data.</text>
</comment>
<protein>
    <recommendedName>
        <fullName evidence="7">Rsd/AlgQ family anti-sigma factor</fullName>
    </recommendedName>
</protein>